<accession>A0A9X2FF39</accession>
<dbReference type="PROSITE" id="PS51125">
    <property type="entry name" value="NHL"/>
    <property type="match status" value="1"/>
</dbReference>
<sequence length="372" mass="41523">MRNHSTGTFTRRDFCKTAALGAASALALPAIRTSAKTESSTPIVGVEGYQYQVDHDWAQLPDKFHWQTTHNVTMGSDGLVYVIHEGRYALKDHPSIFAFDATGKFVRAFGEQFQGGGHGLDLRREADGDQLYVCANKQQRSFAKVTAEGMQVWRHGAPMESGCYHEGEDQFPRPRNSNPGGRDRFLPTNAAFHPDGSFYIADGYGGWWIHHFDADGKFLGTIGKPSSKQDETGMLNNPHGLWVDPRGDDPTLVVADRGNHRLQWFTLDGEYIRSMEGFFRPCNIDTLGELMLVPDLQGRVTLVGGDDQIITHLGDNSAEINADRRRAIRGDESRWRPGKFVHPHDACFDADGNIYVTDWVVTGRVTKLTRLT</sequence>
<dbReference type="InterPro" id="IPR050952">
    <property type="entry name" value="TRIM-NHL_E3_ligases"/>
</dbReference>
<evidence type="ECO:0000256" key="1">
    <source>
        <dbReference type="ARBA" id="ARBA00022737"/>
    </source>
</evidence>
<evidence type="ECO:0000313" key="4">
    <source>
        <dbReference type="Proteomes" id="UP001155241"/>
    </source>
</evidence>
<dbReference type="InterPro" id="IPR001258">
    <property type="entry name" value="NHL_repeat"/>
</dbReference>
<dbReference type="InterPro" id="IPR011042">
    <property type="entry name" value="6-blade_b-propeller_TolB-like"/>
</dbReference>
<evidence type="ECO:0000313" key="3">
    <source>
        <dbReference type="EMBL" id="MCO6048002.1"/>
    </source>
</evidence>
<protein>
    <submittedName>
        <fullName evidence="3">Peptidase</fullName>
    </submittedName>
</protein>
<comment type="caution">
    <text evidence="3">The sequence shown here is derived from an EMBL/GenBank/DDBJ whole genome shotgun (WGS) entry which is preliminary data.</text>
</comment>
<dbReference type="SUPFAM" id="SSF101898">
    <property type="entry name" value="NHL repeat"/>
    <property type="match status" value="1"/>
</dbReference>
<reference evidence="3" key="1">
    <citation type="submission" date="2022-06" db="EMBL/GenBank/DDBJ databases">
        <title>Aeoliella straminimaris, a novel planctomycete from sediments.</title>
        <authorList>
            <person name="Vitorino I.R."/>
            <person name="Lage O.M."/>
        </authorList>
    </citation>
    <scope>NUCLEOTIDE SEQUENCE</scope>
    <source>
        <strain evidence="3">ICT_H6.2</strain>
    </source>
</reference>
<proteinExistence type="predicted"/>
<evidence type="ECO:0000256" key="2">
    <source>
        <dbReference type="PROSITE-ProRule" id="PRU00504"/>
    </source>
</evidence>
<dbReference type="AlphaFoldDB" id="A0A9X2FF39"/>
<dbReference type="GO" id="GO:0008270">
    <property type="term" value="F:zinc ion binding"/>
    <property type="evidence" value="ECO:0007669"/>
    <property type="project" value="UniProtKB-KW"/>
</dbReference>
<feature type="repeat" description="NHL" evidence="2">
    <location>
        <begin position="226"/>
        <end position="268"/>
    </location>
</feature>
<keyword evidence="4" id="KW-1185">Reference proteome</keyword>
<organism evidence="3 4">
    <name type="scientific">Aeoliella straminimaris</name>
    <dbReference type="NCBI Taxonomy" id="2954799"/>
    <lineage>
        <taxon>Bacteria</taxon>
        <taxon>Pseudomonadati</taxon>
        <taxon>Planctomycetota</taxon>
        <taxon>Planctomycetia</taxon>
        <taxon>Pirellulales</taxon>
        <taxon>Lacipirellulaceae</taxon>
        <taxon>Aeoliella</taxon>
    </lineage>
</organism>
<dbReference type="EMBL" id="JAMXLR010000095">
    <property type="protein sequence ID" value="MCO6048002.1"/>
    <property type="molecule type" value="Genomic_DNA"/>
</dbReference>
<dbReference type="InterPro" id="IPR006311">
    <property type="entry name" value="TAT_signal"/>
</dbReference>
<dbReference type="PROSITE" id="PS51318">
    <property type="entry name" value="TAT"/>
    <property type="match status" value="1"/>
</dbReference>
<name>A0A9X2FF39_9BACT</name>
<dbReference type="PANTHER" id="PTHR24104:SF25">
    <property type="entry name" value="PROTEIN LIN-41"/>
    <property type="match status" value="1"/>
</dbReference>
<dbReference type="Gene3D" id="2.120.10.30">
    <property type="entry name" value="TolB, C-terminal domain"/>
    <property type="match status" value="1"/>
</dbReference>
<gene>
    <name evidence="3" type="ORF">NG895_29215</name>
</gene>
<dbReference type="PANTHER" id="PTHR24104">
    <property type="entry name" value="E3 UBIQUITIN-PROTEIN LIGASE NHLRC1-RELATED"/>
    <property type="match status" value="1"/>
</dbReference>
<dbReference type="Proteomes" id="UP001155241">
    <property type="component" value="Unassembled WGS sequence"/>
</dbReference>
<keyword evidence="1" id="KW-0677">Repeat</keyword>
<dbReference type="Pfam" id="PF01436">
    <property type="entry name" value="NHL"/>
    <property type="match status" value="1"/>
</dbReference>
<dbReference type="RefSeq" id="WP_252856117.1">
    <property type="nucleotide sequence ID" value="NZ_JAMXLR010000095.1"/>
</dbReference>